<dbReference type="InterPro" id="IPR000644">
    <property type="entry name" value="CBS_dom"/>
</dbReference>
<proteinExistence type="predicted"/>
<dbReference type="Proteomes" id="UP000471298">
    <property type="component" value="Unassembled WGS sequence"/>
</dbReference>
<dbReference type="InterPro" id="IPR005105">
    <property type="entry name" value="GlnD_Uridyltrans_N"/>
</dbReference>
<name>A0A6N7F0W3_9GAMM</name>
<dbReference type="Pfam" id="PF00571">
    <property type="entry name" value="CBS"/>
    <property type="match status" value="2"/>
</dbReference>
<dbReference type="EMBL" id="WHNW01000007">
    <property type="protein sequence ID" value="MPV86428.1"/>
    <property type="molecule type" value="Genomic_DNA"/>
</dbReference>
<evidence type="ECO:0000313" key="6">
    <source>
        <dbReference type="Proteomes" id="UP000471298"/>
    </source>
</evidence>
<evidence type="ECO:0000259" key="4">
    <source>
        <dbReference type="PROSITE" id="PS51371"/>
    </source>
</evidence>
<dbReference type="InterPro" id="IPR014710">
    <property type="entry name" value="RmlC-like_jellyroll"/>
</dbReference>
<dbReference type="PROSITE" id="PS50042">
    <property type="entry name" value="CNMP_BINDING_3"/>
    <property type="match status" value="1"/>
</dbReference>
<dbReference type="InParanoid" id="A0A6N7F0W3"/>
<dbReference type="CDD" id="cd04587">
    <property type="entry name" value="CBS_pair_CAP-ED_NT_Pol-beta-like_DUF294_assoc"/>
    <property type="match status" value="1"/>
</dbReference>
<organism evidence="5 6">
    <name type="scientific">Ostreibacterium oceani</name>
    <dbReference type="NCBI Taxonomy" id="2654998"/>
    <lineage>
        <taxon>Bacteria</taxon>
        <taxon>Pseudomonadati</taxon>
        <taxon>Pseudomonadota</taxon>
        <taxon>Gammaproteobacteria</taxon>
        <taxon>Cardiobacteriales</taxon>
        <taxon>Ostreibacteriaceae</taxon>
        <taxon>Ostreibacterium</taxon>
    </lineage>
</organism>
<dbReference type="Pfam" id="PF03445">
    <property type="entry name" value="DUF294"/>
    <property type="match status" value="1"/>
</dbReference>
<dbReference type="SMART" id="SM00100">
    <property type="entry name" value="cNMP"/>
    <property type="match status" value="1"/>
</dbReference>
<feature type="domain" description="CBS" evidence="4">
    <location>
        <begin position="158"/>
        <end position="214"/>
    </location>
</feature>
<dbReference type="AlphaFoldDB" id="A0A6N7F0W3"/>
<dbReference type="RefSeq" id="WP_152810424.1">
    <property type="nucleotide sequence ID" value="NZ_WHNW01000007.1"/>
</dbReference>
<reference evidence="5 6" key="1">
    <citation type="submission" date="2019-10" db="EMBL/GenBank/DDBJ databases">
        <title>Cardiobacteriales fam. a chemoheterotrophic member of the order Cardiobacteriales, and proposal of Cardiobacteriales fam. nov.</title>
        <authorList>
            <person name="Wang C."/>
        </authorList>
    </citation>
    <scope>NUCLEOTIDE SEQUENCE [LARGE SCALE GENOMIC DNA]</scope>
    <source>
        <strain evidence="5 6">ML27</strain>
    </source>
</reference>
<dbReference type="CDD" id="cd00038">
    <property type="entry name" value="CAP_ED"/>
    <property type="match status" value="1"/>
</dbReference>
<dbReference type="PANTHER" id="PTHR48108:SF31">
    <property type="entry name" value="CBS DOMAIN AND CYCLIC NUCLEOTIDE-REGULATED NUCLEOTIDYLTRANSFERASE"/>
    <property type="match status" value="1"/>
</dbReference>
<dbReference type="SMART" id="SM00116">
    <property type="entry name" value="CBS"/>
    <property type="match status" value="2"/>
</dbReference>
<dbReference type="InterPro" id="IPR018490">
    <property type="entry name" value="cNMP-bd_dom_sf"/>
</dbReference>
<dbReference type="SUPFAM" id="SSF51206">
    <property type="entry name" value="cAMP-binding domain-like"/>
    <property type="match status" value="1"/>
</dbReference>
<comment type="caution">
    <text evidence="5">The sequence shown here is derived from an EMBL/GenBank/DDBJ whole genome shotgun (WGS) entry which is preliminary data.</text>
</comment>
<keyword evidence="2" id="KW-0129">CBS domain</keyword>
<dbReference type="PROSITE" id="PS51371">
    <property type="entry name" value="CBS"/>
    <property type="match status" value="2"/>
</dbReference>
<evidence type="ECO:0000259" key="3">
    <source>
        <dbReference type="PROSITE" id="PS50042"/>
    </source>
</evidence>
<evidence type="ECO:0000256" key="2">
    <source>
        <dbReference type="PROSITE-ProRule" id="PRU00703"/>
    </source>
</evidence>
<dbReference type="GO" id="GO:0008773">
    <property type="term" value="F:[protein-PII] uridylyltransferase activity"/>
    <property type="evidence" value="ECO:0007669"/>
    <property type="project" value="InterPro"/>
</dbReference>
<dbReference type="CDD" id="cd05401">
    <property type="entry name" value="NT_GlnE_GlnD_like"/>
    <property type="match status" value="1"/>
</dbReference>
<keyword evidence="1" id="KW-0677">Repeat</keyword>
<feature type="domain" description="CBS" evidence="4">
    <location>
        <begin position="222"/>
        <end position="281"/>
    </location>
</feature>
<dbReference type="InterPro" id="IPR046342">
    <property type="entry name" value="CBS_dom_sf"/>
</dbReference>
<protein>
    <submittedName>
        <fullName evidence="5">CBS domain-containing protein</fullName>
    </submittedName>
</protein>
<feature type="domain" description="Cyclic nucleotide-binding" evidence="3">
    <location>
        <begin position="17"/>
        <end position="99"/>
    </location>
</feature>
<dbReference type="SUPFAM" id="SSF54631">
    <property type="entry name" value="CBS-domain pair"/>
    <property type="match status" value="1"/>
</dbReference>
<dbReference type="Gene3D" id="3.10.580.10">
    <property type="entry name" value="CBS-domain"/>
    <property type="match status" value="1"/>
</dbReference>
<dbReference type="InterPro" id="IPR018821">
    <property type="entry name" value="DUF294_put_nucleoTrafse_sb-bd"/>
</dbReference>
<dbReference type="Pfam" id="PF10335">
    <property type="entry name" value="DUF294_C"/>
    <property type="match status" value="1"/>
</dbReference>
<dbReference type="PANTHER" id="PTHR48108">
    <property type="entry name" value="CBS DOMAIN-CONTAINING PROTEIN CBSX2, CHLOROPLASTIC"/>
    <property type="match status" value="1"/>
</dbReference>
<sequence>MDIELIEIIERLASTDPFAQLDREVLTALAQQIEIRYVRRKRTVLEIGQPNHSLYFIRSGAVELQLKSGRLYAKLNEGDCFGNGSLLEDGTAQHRSMAIEDTLLYVIPGDWFLQQCDATPAFSRYFEMTIEHRLRHALEMDSTPLIAPMMSSRVGDLIQRSAVFVHRDTSIAEAAQHMSENNVSCLPIMDDNRLVGIVTDKDFRSRVVAEKMNVMQPISTIMSADPLAIDTADQVFEAMLEMMKHHIHHLPVLNSDDNDALMGLVTVSDIVRYESHASVYMVGDILKQDDVTGVIDIAKNIPKMFLFLTQSAVNAQTVGKVMSTLAEVITQKLCQLAETKLGAPPIPYAFVAFGSLAREEQTILTDQDNAIILADTYDADLHGEYFKALAHFVCDGLDACGYDYCKGNIMATNSQWRQPLNIWYQYFNQWIVQPEPEALLHASIFFDIKSTYGRSQFVNELQQQILTDIKNHRRFLASLSRNVLCRRPPIGFFRQLVVESSGEHKNQLSLKGQGIAIASDIARVHALAVGSKKLNTFDRIQAACKGEMLNQSSANNLRDALEFIAAVRVAHQAEQIERGETVTNFISPEQLSKFDRRHLKDAFSIISQMQDYLSHRYKLTL</sequence>
<dbReference type="InterPro" id="IPR051462">
    <property type="entry name" value="CBS_domain-containing"/>
</dbReference>
<accession>A0A6N7F0W3</accession>
<dbReference type="InterPro" id="IPR000595">
    <property type="entry name" value="cNMP-bd_dom"/>
</dbReference>
<dbReference type="Gene3D" id="2.60.120.10">
    <property type="entry name" value="Jelly Rolls"/>
    <property type="match status" value="1"/>
</dbReference>
<evidence type="ECO:0000313" key="5">
    <source>
        <dbReference type="EMBL" id="MPV86428.1"/>
    </source>
</evidence>
<keyword evidence="6" id="KW-1185">Reference proteome</keyword>
<gene>
    <name evidence="5" type="ORF">GCU85_06755</name>
</gene>
<evidence type="ECO:0000256" key="1">
    <source>
        <dbReference type="ARBA" id="ARBA00022737"/>
    </source>
</evidence>
<dbReference type="Pfam" id="PF00027">
    <property type="entry name" value="cNMP_binding"/>
    <property type="match status" value="1"/>
</dbReference>